<evidence type="ECO:0000313" key="9">
    <source>
        <dbReference type="Proteomes" id="UP000469558"/>
    </source>
</evidence>
<dbReference type="Proteomes" id="UP000469558">
    <property type="component" value="Unassembled WGS sequence"/>
</dbReference>
<evidence type="ECO:0000256" key="1">
    <source>
        <dbReference type="ARBA" id="ARBA00004141"/>
    </source>
</evidence>
<proteinExistence type="inferred from homology"/>
<dbReference type="OrthoDB" id="8904098at2759"/>
<feature type="transmembrane region" description="Helical" evidence="7">
    <location>
        <begin position="573"/>
        <end position="596"/>
    </location>
</feature>
<evidence type="ECO:0000256" key="6">
    <source>
        <dbReference type="ARBA" id="ARBA00023136"/>
    </source>
</evidence>
<dbReference type="AlphaFoldDB" id="A0A8T9C2M4"/>
<evidence type="ECO:0000313" key="8">
    <source>
        <dbReference type="EMBL" id="TVY76029.1"/>
    </source>
</evidence>
<feature type="transmembrane region" description="Helical" evidence="7">
    <location>
        <begin position="180"/>
        <end position="202"/>
    </location>
</feature>
<evidence type="ECO:0000256" key="5">
    <source>
        <dbReference type="ARBA" id="ARBA00022989"/>
    </source>
</evidence>
<dbReference type="Gene3D" id="1.20.1250.20">
    <property type="entry name" value="MFS general substrate transporter like domains"/>
    <property type="match status" value="1"/>
</dbReference>
<accession>A0A8T9C2M4</accession>
<feature type="transmembrane region" description="Helical" evidence="7">
    <location>
        <begin position="300"/>
        <end position="320"/>
    </location>
</feature>
<protein>
    <submittedName>
        <fullName evidence="8">Peptide transporter PTR2</fullName>
    </submittedName>
</protein>
<dbReference type="SUPFAM" id="SSF103473">
    <property type="entry name" value="MFS general substrate transporter"/>
    <property type="match status" value="1"/>
</dbReference>
<dbReference type="GO" id="GO:0005886">
    <property type="term" value="C:plasma membrane"/>
    <property type="evidence" value="ECO:0007669"/>
    <property type="project" value="UniProtKB-ARBA"/>
</dbReference>
<dbReference type="FunFam" id="1.20.1250.20:FF:000085">
    <property type="entry name" value="MFS peptide transporter Ptr2"/>
    <property type="match status" value="1"/>
</dbReference>
<comment type="caution">
    <text evidence="8">The sequence shown here is derived from an EMBL/GenBank/DDBJ whole genome shotgun (WGS) entry which is preliminary data.</text>
</comment>
<feature type="transmembrane region" description="Helical" evidence="7">
    <location>
        <begin position="214"/>
        <end position="237"/>
    </location>
</feature>
<dbReference type="GO" id="GO:0071916">
    <property type="term" value="F:dipeptide transmembrane transporter activity"/>
    <property type="evidence" value="ECO:0007669"/>
    <property type="project" value="UniProtKB-ARBA"/>
</dbReference>
<keyword evidence="5 7" id="KW-1133">Transmembrane helix</keyword>
<dbReference type="Pfam" id="PF00854">
    <property type="entry name" value="PTR2"/>
    <property type="match status" value="1"/>
</dbReference>
<feature type="transmembrane region" description="Helical" evidence="7">
    <location>
        <begin position="326"/>
        <end position="346"/>
    </location>
</feature>
<feature type="transmembrane region" description="Helical" evidence="7">
    <location>
        <begin position="494"/>
        <end position="514"/>
    </location>
</feature>
<name>A0A8T9C2M4_9HELO</name>
<evidence type="ECO:0000256" key="3">
    <source>
        <dbReference type="ARBA" id="ARBA00022448"/>
    </source>
</evidence>
<feature type="transmembrane region" description="Helical" evidence="7">
    <location>
        <begin position="602"/>
        <end position="623"/>
    </location>
</feature>
<sequence>MVAPPLPGELAVKCTFWVNISEVGDCPTSCAIESSSVHIGPLRPQSFLPPTTPPRFPSSTVTMKDGVLDDTFTTAPVQVVPALNEKHHTTLAPIHDKGYAPGQVIPTEDELATLPRIAGSMPWTAYMLCGVEFAERASYYGCKQVFKNFIRAPLPVGGNGAGAPPRGSQKTAGALGKGTVIASAMTDAFTFLAYALPIFGGLLADAKLGKFKTICIGVAICGVAHVIMIISAIPSIIQAGHAIGPFALSLYMLAIGAALFKPNIAPTVLDQNPHKKPHVIEKNGNKFLVDPEATSESVMLWFYLLINIGAFIGIATAYLAKYVGFWSAYLLPGVIYFMLPVLLFFVNKRLVKTGHGGSALGNFISVNFLALKNNGLKGFGRADYWEKAKPTWLADHGDTKHRDWTDAFVEDVRRTMAACAIFLFFPIQQINDGGLGAAANAQSASLTSNGVPNDVLDNFNPLAIIVLIPIMDHGIYPLLRKLGIRFGPIKRMTFGFLIAAIGASSFAVLQHFIYTTSPCFDKASTCEIGTGVSPLSLWIYAIPVGVTACSEVFINVTAYGIAYSRAPPNMKGFVMALSLFMTAISTAISLATADAIQDPYLVWAFAAPAIIGFVAAFVFYWLFRDLDDEDFFVNIEEPINNSAATDEEMYNSSLNDKNGGHNAVKDLKV</sequence>
<feature type="transmembrane region" description="Helical" evidence="7">
    <location>
        <begin position="537"/>
        <end position="561"/>
    </location>
</feature>
<evidence type="ECO:0000256" key="4">
    <source>
        <dbReference type="ARBA" id="ARBA00022692"/>
    </source>
</evidence>
<comment type="similarity">
    <text evidence="2">Belongs to the major facilitator superfamily. Proton-dependent oligopeptide transporter (POT/PTR) (TC 2.A.17) family.</text>
</comment>
<evidence type="ECO:0000256" key="7">
    <source>
        <dbReference type="SAM" id="Phobius"/>
    </source>
</evidence>
<keyword evidence="9" id="KW-1185">Reference proteome</keyword>
<gene>
    <name evidence="8" type="primary">PTR2_5</name>
    <name evidence="8" type="ORF">LSUE1_G008138</name>
</gene>
<comment type="subcellular location">
    <subcellularLocation>
        <location evidence="1">Membrane</location>
        <topology evidence="1">Multi-pass membrane protein</topology>
    </subcellularLocation>
</comment>
<dbReference type="InterPro" id="IPR036259">
    <property type="entry name" value="MFS_trans_sf"/>
</dbReference>
<keyword evidence="6 7" id="KW-0472">Membrane</keyword>
<reference evidence="8 9" key="1">
    <citation type="submission" date="2018-05" db="EMBL/GenBank/DDBJ databases">
        <title>Genome sequencing and assembly of the regulated plant pathogen Lachnellula willkommii and related sister species for the development of diagnostic species identification markers.</title>
        <authorList>
            <person name="Giroux E."/>
            <person name="Bilodeau G."/>
        </authorList>
    </citation>
    <scope>NUCLEOTIDE SEQUENCE [LARGE SCALE GENOMIC DNA]</scope>
    <source>
        <strain evidence="8 9">CBS 268.59</strain>
    </source>
</reference>
<keyword evidence="4 7" id="KW-0812">Transmembrane</keyword>
<feature type="transmembrane region" description="Helical" evidence="7">
    <location>
        <begin position="243"/>
        <end position="260"/>
    </location>
</feature>
<organism evidence="8 9">
    <name type="scientific">Lachnellula suecica</name>
    <dbReference type="NCBI Taxonomy" id="602035"/>
    <lineage>
        <taxon>Eukaryota</taxon>
        <taxon>Fungi</taxon>
        <taxon>Dikarya</taxon>
        <taxon>Ascomycota</taxon>
        <taxon>Pezizomycotina</taxon>
        <taxon>Leotiomycetes</taxon>
        <taxon>Helotiales</taxon>
        <taxon>Lachnaceae</taxon>
        <taxon>Lachnellula</taxon>
    </lineage>
</organism>
<dbReference type="EMBL" id="QGMK01000882">
    <property type="protein sequence ID" value="TVY76029.1"/>
    <property type="molecule type" value="Genomic_DNA"/>
</dbReference>
<dbReference type="PANTHER" id="PTHR11654">
    <property type="entry name" value="OLIGOPEPTIDE TRANSPORTER-RELATED"/>
    <property type="match status" value="1"/>
</dbReference>
<keyword evidence="3" id="KW-0813">Transport</keyword>
<dbReference type="InterPro" id="IPR000109">
    <property type="entry name" value="POT_fam"/>
</dbReference>
<evidence type="ECO:0000256" key="2">
    <source>
        <dbReference type="ARBA" id="ARBA00005982"/>
    </source>
</evidence>